<proteinExistence type="predicted"/>
<feature type="compositionally biased region" description="Low complexity" evidence="1">
    <location>
        <begin position="1"/>
        <end position="12"/>
    </location>
</feature>
<evidence type="ECO:0000313" key="2">
    <source>
        <dbReference type="EMBL" id="KAK8440058.1"/>
    </source>
</evidence>
<feature type="region of interest" description="Disordered" evidence="1">
    <location>
        <begin position="213"/>
        <end position="249"/>
    </location>
</feature>
<feature type="compositionally biased region" description="Low complexity" evidence="1">
    <location>
        <begin position="337"/>
        <end position="353"/>
    </location>
</feature>
<feature type="region of interest" description="Disordered" evidence="1">
    <location>
        <begin position="328"/>
        <end position="427"/>
    </location>
</feature>
<accession>A0AAW0VDJ6</accession>
<feature type="region of interest" description="Disordered" evidence="1">
    <location>
        <begin position="1"/>
        <end position="107"/>
    </location>
</feature>
<feature type="compositionally biased region" description="Low complexity" evidence="1">
    <location>
        <begin position="213"/>
        <end position="233"/>
    </location>
</feature>
<keyword evidence="3" id="KW-1185">Reference proteome</keyword>
<feature type="compositionally biased region" description="Polar residues" evidence="1">
    <location>
        <begin position="379"/>
        <end position="388"/>
    </location>
</feature>
<comment type="caution">
    <text evidence="2">The sequence shown here is derived from an EMBL/GenBank/DDBJ whole genome shotgun (WGS) entry which is preliminary data.</text>
</comment>
<reference evidence="2 3" key="2">
    <citation type="journal article" date="2018" name="Nat. Commun.">
        <title>Genomic insights into multidrug-resistance, mating and virulence in Candida auris and related emerging species.</title>
        <authorList>
            <person name="Munoz J.F."/>
            <person name="Gade L."/>
            <person name="Chow N.A."/>
            <person name="Loparev V.N."/>
            <person name="Juieng P."/>
            <person name="Berkow E.L."/>
            <person name="Farrer R.A."/>
            <person name="Litvintseva A.P."/>
            <person name="Cuomo C.A."/>
        </authorList>
    </citation>
    <scope>GENOME REANNOTATION</scope>
    <source>
        <strain evidence="2 3">B8441</strain>
    </source>
</reference>
<feature type="compositionally biased region" description="Low complexity" evidence="1">
    <location>
        <begin position="363"/>
        <end position="378"/>
    </location>
</feature>
<feature type="compositionally biased region" description="Polar residues" evidence="1">
    <location>
        <begin position="400"/>
        <end position="427"/>
    </location>
</feature>
<name>A0AAW0VDJ6_CANAR</name>
<evidence type="ECO:0000313" key="3">
    <source>
        <dbReference type="Proteomes" id="UP000230249"/>
    </source>
</evidence>
<protein>
    <submittedName>
        <fullName evidence="2">Uncharacterized protein</fullName>
    </submittedName>
</protein>
<feature type="compositionally biased region" description="Low complexity" evidence="1">
    <location>
        <begin position="64"/>
        <end position="82"/>
    </location>
</feature>
<gene>
    <name evidence="2" type="ORF">B9J08_03155</name>
</gene>
<dbReference type="AlphaFoldDB" id="A0AAW0VDJ6"/>
<dbReference type="EMBL" id="PEKT03000003">
    <property type="protein sequence ID" value="KAK8440058.1"/>
    <property type="molecule type" value="Genomic_DNA"/>
</dbReference>
<organism evidence="2 3">
    <name type="scientific">Candidozyma auris</name>
    <name type="common">Yeast</name>
    <name type="synonym">Candida auris</name>
    <dbReference type="NCBI Taxonomy" id="498019"/>
    <lineage>
        <taxon>Eukaryota</taxon>
        <taxon>Fungi</taxon>
        <taxon>Dikarya</taxon>
        <taxon>Ascomycota</taxon>
        <taxon>Saccharomycotina</taxon>
        <taxon>Pichiomycetes</taxon>
        <taxon>Metschnikowiaceae</taxon>
        <taxon>Candidozyma</taxon>
    </lineage>
</organism>
<sequence>MALFHNNANNAQPPAPGKRRLSMFTFGSSSSTNTQAKDSGLSTSPNSSQPKQGGLASSEGSIDSAMSSSKTQAAQSSNSTSSGFQKGNSKSPGPVSPVMSVPNSKNNQLGSPVCSPLFEADSLQENPDCNIFERSVQDLSGQVKHEDCIPPALDATAHILTDKQTNLDDVEMVYSNRRNSSVIGLNMALGRPYTPSRKNSVISMSQCNTSSNGNNAIYNSNNNNTGSQSSLTNALPPQSPVSPPKLRSSRSSVSFYSYADMINSDEFARRPSIKHSFSHGMAPTMNRKMSVASNHSGISNSLSCNTGAACGANAPHASNSTTNISSFSLGKGLRKPQASTTSISSQSQLSKQLAQREVRQPRSSVSSKSSSKKGQSSKLNNFLISPESSESEDHEVYYPATSSSPVQRRASVTSSGSNPNADNESLVSSTMGDCIRQCTTDIIGCN</sequence>
<feature type="compositionally biased region" description="Polar residues" evidence="1">
    <location>
        <begin position="25"/>
        <end position="51"/>
    </location>
</feature>
<evidence type="ECO:0000256" key="1">
    <source>
        <dbReference type="SAM" id="MobiDB-lite"/>
    </source>
</evidence>
<reference evidence="2 3" key="1">
    <citation type="journal article" date="2017" name="Clin. Infect. Dis.">
        <title>Simultaneous emergence of multidrug-resistant Candida auris on 3 continents confirmed by whole-genome sequencing and epidemiological analyses.</title>
        <authorList>
            <person name="Lockhart S.R."/>
            <person name="Etienne K.A."/>
            <person name="Vallabhaneni S."/>
            <person name="Farooqi J."/>
            <person name="Chowdhary A."/>
            <person name="Govender N.P."/>
            <person name="Colombo A.L."/>
            <person name="Calvo B."/>
            <person name="Cuomo C.A."/>
            <person name="Desjardins C.A."/>
            <person name="Berkow E.L."/>
            <person name="Castanheira M."/>
            <person name="Magobo R.E."/>
            <person name="Jabeen K."/>
            <person name="Asghar R.J."/>
            <person name="Meis J.F."/>
            <person name="Jackson B."/>
            <person name="Chiller T."/>
            <person name="Litvintseva A.P."/>
        </authorList>
    </citation>
    <scope>NUCLEOTIDE SEQUENCE [LARGE SCALE GENOMIC DNA]</scope>
    <source>
        <strain evidence="2 3">B8441</strain>
    </source>
</reference>
<feature type="compositionally biased region" description="Low complexity" evidence="1">
    <location>
        <begin position="89"/>
        <end position="107"/>
    </location>
</feature>
<dbReference type="Proteomes" id="UP000230249">
    <property type="component" value="Unassembled WGS sequence"/>
</dbReference>